<feature type="transmembrane region" description="Helical" evidence="1">
    <location>
        <begin position="186"/>
        <end position="203"/>
    </location>
</feature>
<feature type="transmembrane region" description="Helical" evidence="1">
    <location>
        <begin position="246"/>
        <end position="271"/>
    </location>
</feature>
<accession>A0A7X9U6I5</accession>
<keyword evidence="1" id="KW-0472">Membrane</keyword>
<feature type="transmembrane region" description="Helical" evidence="1">
    <location>
        <begin position="12"/>
        <end position="28"/>
    </location>
</feature>
<evidence type="ECO:0000256" key="1">
    <source>
        <dbReference type="SAM" id="Phobius"/>
    </source>
</evidence>
<feature type="transmembrane region" description="Helical" evidence="1">
    <location>
        <begin position="210"/>
        <end position="240"/>
    </location>
</feature>
<protein>
    <submittedName>
        <fullName evidence="2">Uncharacterized protein</fullName>
    </submittedName>
</protein>
<dbReference type="Proteomes" id="UP000519126">
    <property type="component" value="Unassembled WGS sequence"/>
</dbReference>
<feature type="transmembrane region" description="Helical" evidence="1">
    <location>
        <begin position="342"/>
        <end position="362"/>
    </location>
</feature>
<dbReference type="PANTHER" id="PTHR37422:SF13">
    <property type="entry name" value="LIPOPOLYSACCHARIDE BIOSYNTHESIS PROTEIN PA4999-RELATED"/>
    <property type="match status" value="1"/>
</dbReference>
<keyword evidence="1" id="KW-0812">Transmembrane</keyword>
<feature type="transmembrane region" description="Helical" evidence="1">
    <location>
        <begin position="292"/>
        <end position="310"/>
    </location>
</feature>
<dbReference type="EMBL" id="JABBCX010000003">
    <property type="protein sequence ID" value="NMF48128.1"/>
    <property type="molecule type" value="Genomic_DNA"/>
</dbReference>
<evidence type="ECO:0000313" key="2">
    <source>
        <dbReference type="EMBL" id="NMF48128.1"/>
    </source>
</evidence>
<feature type="transmembrane region" description="Helical" evidence="1">
    <location>
        <begin position="98"/>
        <end position="115"/>
    </location>
</feature>
<keyword evidence="1" id="KW-1133">Transmembrane helix</keyword>
<dbReference type="AlphaFoldDB" id="A0A7X9U6I5"/>
<sequence length="422" mass="47682">MIHQKSFNIKSVVLYILAFLGPLSATFLDKPNLVLLIAIFFSAFTLIFIYQGSFFCNQLVKVFLISYLVILLISTVGGFTVSGVYANDEQFGKTLSRTVTMCLGVVILLIVGDWAETNGTKNSFKLFIKISFISTAIFAILGIYQIIADKLSLPFLETRSLVYGTEFSIRESLGFRLTSIAREPNFYSPILFESLCLAFAFLNRNKFLMFFVLTLFLMFKTLSTGVYMHAILFFFAIFVFSKINPVYKIGICVLFCISFIVFLVINVDSLWFQYFLSKLDAEASGASLRSNVYGAVFSVFSSASIINLLFGHGLNSLSSFNDFSNAYQNLNFAISNNLYLDFLWDSGVIGLGSYLVCAFFVFRTLSAVRGINKYGFSAFMMFVSLLISSLYRSEYTTTHFYWVLSNIIILYYLAKKEPRNDA</sequence>
<dbReference type="InterPro" id="IPR051533">
    <property type="entry name" value="WaaL-like"/>
</dbReference>
<name>A0A7X9U6I5_9GAMM</name>
<feature type="transmembrane region" description="Helical" evidence="1">
    <location>
        <begin position="374"/>
        <end position="392"/>
    </location>
</feature>
<evidence type="ECO:0000313" key="3">
    <source>
        <dbReference type="Proteomes" id="UP000519126"/>
    </source>
</evidence>
<dbReference type="PANTHER" id="PTHR37422">
    <property type="entry name" value="TEICHURONIC ACID BIOSYNTHESIS PROTEIN TUAE"/>
    <property type="match status" value="1"/>
</dbReference>
<comment type="caution">
    <text evidence="2">The sequence shown here is derived from an EMBL/GenBank/DDBJ whole genome shotgun (WGS) entry which is preliminary data.</text>
</comment>
<gene>
    <name evidence="2" type="ORF">HHL01_08025</name>
</gene>
<organism evidence="2 3">
    <name type="scientific">Pseudoalteromonas arctica</name>
    <dbReference type="NCBI Taxonomy" id="394751"/>
    <lineage>
        <taxon>Bacteria</taxon>
        <taxon>Pseudomonadati</taxon>
        <taxon>Pseudomonadota</taxon>
        <taxon>Gammaproteobacteria</taxon>
        <taxon>Alteromonadales</taxon>
        <taxon>Pseudoalteromonadaceae</taxon>
        <taxon>Pseudoalteromonas</taxon>
    </lineage>
</organism>
<dbReference type="RefSeq" id="WP_170071645.1">
    <property type="nucleotide sequence ID" value="NZ_JABBCX010000003.1"/>
</dbReference>
<feature type="transmembrane region" description="Helical" evidence="1">
    <location>
        <begin position="62"/>
        <end position="86"/>
    </location>
</feature>
<feature type="transmembrane region" description="Helical" evidence="1">
    <location>
        <begin position="398"/>
        <end position="414"/>
    </location>
</feature>
<feature type="transmembrane region" description="Helical" evidence="1">
    <location>
        <begin position="34"/>
        <end position="50"/>
    </location>
</feature>
<proteinExistence type="predicted"/>
<feature type="transmembrane region" description="Helical" evidence="1">
    <location>
        <begin position="127"/>
        <end position="147"/>
    </location>
</feature>
<reference evidence="2 3" key="1">
    <citation type="submission" date="2020-04" db="EMBL/GenBank/DDBJ databases">
        <title>Genome Sequencing and Assembley of Pseudoalteromonas artica.</title>
        <authorList>
            <person name="Akerly B."/>
            <person name="Cook G."/>
        </authorList>
    </citation>
    <scope>NUCLEOTIDE SEQUENCE [LARGE SCALE GENOMIC DNA]</scope>
    <source>
        <strain evidence="2 3">NEC-BIFX-0059</strain>
    </source>
</reference>